<dbReference type="InterPro" id="IPR017979">
    <property type="entry name" value="GPCR_3_CS"/>
</dbReference>
<feature type="transmembrane region" description="Helical" evidence="12">
    <location>
        <begin position="634"/>
        <end position="655"/>
    </location>
</feature>
<evidence type="ECO:0000256" key="8">
    <source>
        <dbReference type="ARBA" id="ARBA00023136"/>
    </source>
</evidence>
<evidence type="ECO:0000256" key="9">
    <source>
        <dbReference type="ARBA" id="ARBA00023170"/>
    </source>
</evidence>
<dbReference type="InterPro" id="IPR004073">
    <property type="entry name" value="GPCR_3_vmron_rcpt_2"/>
</dbReference>
<dbReference type="PROSITE" id="PS00981">
    <property type="entry name" value="G_PROTEIN_RECEP_F3_3"/>
    <property type="match status" value="1"/>
</dbReference>
<feature type="transmembrane region" description="Helical" evidence="12">
    <location>
        <begin position="543"/>
        <end position="568"/>
    </location>
</feature>
<dbReference type="Gene3D" id="3.40.50.2300">
    <property type="match status" value="2"/>
</dbReference>
<accession>A0A8D0BMV4</accession>
<dbReference type="GO" id="GO:0005886">
    <property type="term" value="C:plasma membrane"/>
    <property type="evidence" value="ECO:0007669"/>
    <property type="project" value="UniProtKB-SubCell"/>
</dbReference>
<feature type="transmembrane region" description="Helical" evidence="12">
    <location>
        <begin position="667"/>
        <end position="687"/>
    </location>
</feature>
<dbReference type="CDD" id="cd15283">
    <property type="entry name" value="7tmC_V2R_pheromone"/>
    <property type="match status" value="1"/>
</dbReference>
<dbReference type="OMA" id="WIRCKER"/>
<dbReference type="PRINTS" id="PR01535">
    <property type="entry name" value="VOMERONASL2R"/>
</dbReference>
<dbReference type="InterPro" id="IPR038550">
    <property type="entry name" value="GPCR_3_9-Cys_sf"/>
</dbReference>
<dbReference type="InterPro" id="IPR001828">
    <property type="entry name" value="ANF_lig-bd_rcpt"/>
</dbReference>
<dbReference type="Pfam" id="PF07562">
    <property type="entry name" value="NCD3G"/>
    <property type="match status" value="1"/>
</dbReference>
<evidence type="ECO:0000256" key="4">
    <source>
        <dbReference type="ARBA" id="ARBA00022692"/>
    </source>
</evidence>
<proteinExistence type="inferred from homology"/>
<dbReference type="SUPFAM" id="SSF53822">
    <property type="entry name" value="Periplasmic binding protein-like I"/>
    <property type="match status" value="1"/>
</dbReference>
<keyword evidence="4 12" id="KW-0812">Transmembrane</keyword>
<sequence length="744" mass="84171">MWKNDDVLPFLVAIQEVSRDPELLGNFTLGYSIYDSFSNARFTYGIMADLLSPGQANIPNYSCGRQDLPLVVLEGANSEMSVHISNMLSVHKIPQVEMSHNGTMLNYDFSYDLSDKTRFPFFYRMVPKEKHQYTGIVKLLLHFQWTWIGLFASDNDNGERFMRTIMPLLTLSGICRAFSDKIPEVTFHYLWHRQSSRPLCPLMWEVTRVFLYYADRPSFYNGILCISSYLQNLEGTFAGKIWIMTSSWDITSTISERCFWHSQCFFSFVVHLRNQKKHNDSVMILLLKSCFKRFRCSYAKSRLSVKGWVRCEQKEDLPLDQLEQALTIDNCYIHSAVHAVVRALHSASSSRCKESARLKAEDRKLAFQKPEPTSEEFLLFNGQNVADTRGLTLCEQNLTPSRCTKSCLPGFKKEMLEGKPICCYGCTSCPEGTISTQEDADRCIKCPDEQHPNGNQTQCVPKQITFLSYGESLGIILASLALFLALSTGFLLRIFIKYQETPIVKANNRDLSYTLLVSLLISFLSSFLFIGPPKKATCLLRQTTFSIIFSVAVSSVLAKSITVVLAFLATKPGNWARRWLGKSLANSVVMSLSAVQVIICAIWLVISPPFPDSDVHSLPGQIILRCNEDSVAMFYLSLGYMGFLAAICFMVAFLARNLPGAFNEAKLITFSMLVFCSVWVSFVPTYLSTKGMYMLVVHITSILASSAGLLRCIFLPKCYIILLRPHLNVKEHLTRKQKTTSDSE</sequence>
<dbReference type="InterPro" id="IPR009030">
    <property type="entry name" value="Growth_fac_rcpt_cys_sf"/>
</dbReference>
<evidence type="ECO:0000313" key="15">
    <source>
        <dbReference type="Proteomes" id="UP000694421"/>
    </source>
</evidence>
<organism evidence="14 15">
    <name type="scientific">Salvator merianae</name>
    <name type="common">Argentine black and white tegu</name>
    <name type="synonym">Tupinambis merianae</name>
    <dbReference type="NCBI Taxonomy" id="96440"/>
    <lineage>
        <taxon>Eukaryota</taxon>
        <taxon>Metazoa</taxon>
        <taxon>Chordata</taxon>
        <taxon>Craniata</taxon>
        <taxon>Vertebrata</taxon>
        <taxon>Euteleostomi</taxon>
        <taxon>Lepidosauria</taxon>
        <taxon>Squamata</taxon>
        <taxon>Bifurcata</taxon>
        <taxon>Unidentata</taxon>
        <taxon>Episquamata</taxon>
        <taxon>Laterata</taxon>
        <taxon>Teiioidea</taxon>
        <taxon>Teiidae</taxon>
        <taxon>Salvator</taxon>
    </lineage>
</organism>
<feature type="transmembrane region" description="Helical" evidence="12">
    <location>
        <begin position="473"/>
        <end position="492"/>
    </location>
</feature>
<reference evidence="14" key="2">
    <citation type="submission" date="2025-09" db="UniProtKB">
        <authorList>
            <consortium name="Ensembl"/>
        </authorList>
    </citation>
    <scope>IDENTIFICATION</scope>
</reference>
<dbReference type="InterPro" id="IPR000068">
    <property type="entry name" value="GPCR_3_Ca_sens_rcpt-rel"/>
</dbReference>
<keyword evidence="11" id="KW-0807">Transducer</keyword>
<dbReference type="FunFam" id="2.10.50.30:FF:000002">
    <property type="entry name" value="Vomeronasal 2 receptor, h1"/>
    <property type="match status" value="1"/>
</dbReference>
<dbReference type="Pfam" id="PF00003">
    <property type="entry name" value="7tm_3"/>
    <property type="match status" value="1"/>
</dbReference>
<dbReference type="GeneTree" id="ENSGT00950000182788"/>
<keyword evidence="8 12" id="KW-0472">Membrane</keyword>
<evidence type="ECO:0000256" key="10">
    <source>
        <dbReference type="ARBA" id="ARBA00023180"/>
    </source>
</evidence>
<reference evidence="14" key="1">
    <citation type="submission" date="2025-08" db="UniProtKB">
        <authorList>
            <consortium name="Ensembl"/>
        </authorList>
    </citation>
    <scope>IDENTIFICATION</scope>
</reference>
<feature type="transmembrane region" description="Helical" evidence="12">
    <location>
        <begin position="588"/>
        <end position="606"/>
    </location>
</feature>
<keyword evidence="15" id="KW-1185">Reference proteome</keyword>
<comment type="subcellular location">
    <subcellularLocation>
        <location evidence="1">Cell membrane</location>
        <topology evidence="1">Multi-pass membrane protein</topology>
    </subcellularLocation>
</comment>
<evidence type="ECO:0000256" key="6">
    <source>
        <dbReference type="ARBA" id="ARBA00022989"/>
    </source>
</evidence>
<feature type="transmembrane region" description="Helical" evidence="12">
    <location>
        <begin position="513"/>
        <end position="531"/>
    </location>
</feature>
<dbReference type="Ensembl" id="ENSSMRT00000011193.1">
    <property type="protein sequence ID" value="ENSSMRP00000009612.1"/>
    <property type="gene ID" value="ENSSMRG00000007643.1"/>
</dbReference>
<dbReference type="PRINTS" id="PR00248">
    <property type="entry name" value="GPCRMGR"/>
</dbReference>
<comment type="similarity">
    <text evidence="2">Belongs to the G-protein coupled receptor 3 family.</text>
</comment>
<evidence type="ECO:0000259" key="13">
    <source>
        <dbReference type="PROSITE" id="PS50259"/>
    </source>
</evidence>
<evidence type="ECO:0000256" key="12">
    <source>
        <dbReference type="SAM" id="Phobius"/>
    </source>
</evidence>
<evidence type="ECO:0000256" key="5">
    <source>
        <dbReference type="ARBA" id="ARBA00022729"/>
    </source>
</evidence>
<keyword evidence="5" id="KW-0732">Signal</keyword>
<dbReference type="PANTHER" id="PTHR24061">
    <property type="entry name" value="CALCIUM-SENSING RECEPTOR-RELATED"/>
    <property type="match status" value="1"/>
</dbReference>
<dbReference type="Proteomes" id="UP000694421">
    <property type="component" value="Unplaced"/>
</dbReference>
<feature type="transmembrane region" description="Helical" evidence="12">
    <location>
        <begin position="693"/>
        <end position="714"/>
    </location>
</feature>
<dbReference type="InterPro" id="IPR011500">
    <property type="entry name" value="GPCR_3_9-Cys_dom"/>
</dbReference>
<dbReference type="InterPro" id="IPR017978">
    <property type="entry name" value="GPCR_3_C"/>
</dbReference>
<dbReference type="Pfam" id="PF01094">
    <property type="entry name" value="ANF_receptor"/>
    <property type="match status" value="1"/>
</dbReference>
<evidence type="ECO:0000256" key="11">
    <source>
        <dbReference type="ARBA" id="ARBA00023224"/>
    </source>
</evidence>
<keyword evidence="6 12" id="KW-1133">Transmembrane helix</keyword>
<protein>
    <recommendedName>
        <fullName evidence="13">G-protein coupled receptors family 3 profile domain-containing protein</fullName>
    </recommendedName>
</protein>
<dbReference type="PROSITE" id="PS50259">
    <property type="entry name" value="G_PROTEIN_RECEP_F3_4"/>
    <property type="match status" value="1"/>
</dbReference>
<keyword evidence="7" id="KW-0297">G-protein coupled receptor</keyword>
<evidence type="ECO:0000256" key="2">
    <source>
        <dbReference type="ARBA" id="ARBA00007242"/>
    </source>
</evidence>
<keyword evidence="3" id="KW-1003">Cell membrane</keyword>
<evidence type="ECO:0000256" key="3">
    <source>
        <dbReference type="ARBA" id="ARBA00022475"/>
    </source>
</evidence>
<feature type="domain" description="G-protein coupled receptors family 3 profile" evidence="13">
    <location>
        <begin position="473"/>
        <end position="737"/>
    </location>
</feature>
<evidence type="ECO:0000256" key="7">
    <source>
        <dbReference type="ARBA" id="ARBA00023040"/>
    </source>
</evidence>
<evidence type="ECO:0000313" key="14">
    <source>
        <dbReference type="Ensembl" id="ENSSMRP00000009612.1"/>
    </source>
</evidence>
<dbReference type="AlphaFoldDB" id="A0A8D0BMV4"/>
<name>A0A8D0BMV4_SALMN</name>
<dbReference type="PANTHER" id="PTHR24061:SF599">
    <property type="entry name" value="G-PROTEIN COUPLED RECEPTORS FAMILY 3 PROFILE DOMAIN-CONTAINING PROTEIN"/>
    <property type="match status" value="1"/>
</dbReference>
<dbReference type="Gene3D" id="2.10.50.30">
    <property type="entry name" value="GPCR, family 3, nine cysteines domain"/>
    <property type="match status" value="1"/>
</dbReference>
<evidence type="ECO:0000256" key="1">
    <source>
        <dbReference type="ARBA" id="ARBA00004651"/>
    </source>
</evidence>
<keyword evidence="10" id="KW-0325">Glycoprotein</keyword>
<keyword evidence="9" id="KW-0675">Receptor</keyword>
<dbReference type="InterPro" id="IPR028082">
    <property type="entry name" value="Peripla_BP_I"/>
</dbReference>
<dbReference type="GO" id="GO:0004930">
    <property type="term" value="F:G protein-coupled receptor activity"/>
    <property type="evidence" value="ECO:0007669"/>
    <property type="project" value="UniProtKB-KW"/>
</dbReference>
<dbReference type="InterPro" id="IPR000337">
    <property type="entry name" value="GPCR_3"/>
</dbReference>
<dbReference type="SUPFAM" id="SSF57184">
    <property type="entry name" value="Growth factor receptor domain"/>
    <property type="match status" value="1"/>
</dbReference>